<gene>
    <name evidence="2" type="ORF">HXA33_13850</name>
</gene>
<accession>A0A9Q4B447</accession>
<feature type="transmembrane region" description="Helical" evidence="1">
    <location>
        <begin position="43"/>
        <end position="63"/>
    </location>
</feature>
<protein>
    <submittedName>
        <fullName evidence="2">Uncharacterized protein</fullName>
    </submittedName>
</protein>
<evidence type="ECO:0000256" key="1">
    <source>
        <dbReference type="SAM" id="Phobius"/>
    </source>
</evidence>
<dbReference type="AlphaFoldDB" id="A0A9Q4B447"/>
<feature type="transmembrane region" description="Helical" evidence="1">
    <location>
        <begin position="84"/>
        <end position="104"/>
    </location>
</feature>
<organism evidence="2 3">
    <name type="scientific">Salipaludibacillus agaradhaerens</name>
    <name type="common">Bacillus agaradhaerens</name>
    <dbReference type="NCBI Taxonomy" id="76935"/>
    <lineage>
        <taxon>Bacteria</taxon>
        <taxon>Bacillati</taxon>
        <taxon>Bacillota</taxon>
        <taxon>Bacilli</taxon>
        <taxon>Bacillales</taxon>
        <taxon>Bacillaceae</taxon>
    </lineage>
</organism>
<keyword evidence="1" id="KW-0472">Membrane</keyword>
<comment type="caution">
    <text evidence="2">The sequence shown here is derived from an EMBL/GenBank/DDBJ whole genome shotgun (WGS) entry which is preliminary data.</text>
</comment>
<dbReference type="EMBL" id="JABXYM010000001">
    <property type="protein sequence ID" value="MCR6097630.1"/>
    <property type="molecule type" value="Genomic_DNA"/>
</dbReference>
<keyword evidence="3" id="KW-1185">Reference proteome</keyword>
<evidence type="ECO:0000313" key="3">
    <source>
        <dbReference type="Proteomes" id="UP001057753"/>
    </source>
</evidence>
<dbReference type="OrthoDB" id="2597063at2"/>
<evidence type="ECO:0000313" key="2">
    <source>
        <dbReference type="EMBL" id="MCR6097630.1"/>
    </source>
</evidence>
<sequence length="234" mass="27193">MLSKWQEDLKGMWGTWLFVMLGCYGLFLSSFVFADGDYPRDLFYLNELFMIPLVTLMTVLVFQREFGGYFSEIFATFPLKMWEVIARKFTQFIVLLIGVHLLWVEIYKLKFGLLQTVTYDYSNHEMIYTKLNWLELFSQSFPSYIFVAAMTVLGLVFSKKVYGGLGVGFGLWMLEVLTNGGFLGRWTLFSIYIPEEIPFIENRVSLLVAAVVLVVVSILWAERRAKWVASEDVY</sequence>
<feature type="transmembrane region" description="Helical" evidence="1">
    <location>
        <begin position="12"/>
        <end position="31"/>
    </location>
</feature>
<reference evidence="2" key="1">
    <citation type="submission" date="2020-06" db="EMBL/GenBank/DDBJ databases">
        <title>Insight into the genomes of haloalkaliphilic bacilli from Kenyan soda lakes.</title>
        <authorList>
            <person name="Mwirichia R."/>
            <person name="Villamizar G.C."/>
            <person name="Poehlein A."/>
            <person name="Mugweru J."/>
            <person name="Kipnyargis A."/>
            <person name="Kiplimo D."/>
            <person name="Orwa P."/>
            <person name="Daniel R."/>
        </authorList>
    </citation>
    <scope>NUCLEOTIDE SEQUENCE</scope>
    <source>
        <strain evidence="2">B1096_S55</strain>
    </source>
</reference>
<dbReference type="Proteomes" id="UP001057753">
    <property type="component" value="Unassembled WGS sequence"/>
</dbReference>
<dbReference type="RefSeq" id="WP_078577844.1">
    <property type="nucleotide sequence ID" value="NZ_JABXYM010000001.1"/>
</dbReference>
<feature type="transmembrane region" description="Helical" evidence="1">
    <location>
        <begin position="165"/>
        <end position="184"/>
    </location>
</feature>
<keyword evidence="1" id="KW-0812">Transmembrane</keyword>
<dbReference type="PROSITE" id="PS51257">
    <property type="entry name" value="PROKAR_LIPOPROTEIN"/>
    <property type="match status" value="1"/>
</dbReference>
<feature type="transmembrane region" description="Helical" evidence="1">
    <location>
        <begin position="141"/>
        <end position="158"/>
    </location>
</feature>
<feature type="transmembrane region" description="Helical" evidence="1">
    <location>
        <begin position="204"/>
        <end position="221"/>
    </location>
</feature>
<name>A0A9Q4B447_SALAG</name>
<keyword evidence="1" id="KW-1133">Transmembrane helix</keyword>
<proteinExistence type="predicted"/>